<protein>
    <recommendedName>
        <fullName evidence="5">Ketoreductase domain-containing protein</fullName>
    </recommendedName>
</protein>
<dbReference type="SUPFAM" id="SSF51735">
    <property type="entry name" value="NAD(P)-binding Rossmann-fold domains"/>
    <property type="match status" value="1"/>
</dbReference>
<feature type="compositionally biased region" description="Low complexity" evidence="4">
    <location>
        <begin position="1"/>
        <end position="13"/>
    </location>
</feature>
<dbReference type="RefSeq" id="WP_132426498.1">
    <property type="nucleotide sequence ID" value="NZ_SMFZ01000001.1"/>
</dbReference>
<evidence type="ECO:0000313" key="7">
    <source>
        <dbReference type="Proteomes" id="UP000295560"/>
    </source>
</evidence>
<feature type="domain" description="Ketoreductase" evidence="5">
    <location>
        <begin position="25"/>
        <end position="203"/>
    </location>
</feature>
<evidence type="ECO:0000256" key="4">
    <source>
        <dbReference type="SAM" id="MobiDB-lite"/>
    </source>
</evidence>
<dbReference type="Pfam" id="PF00106">
    <property type="entry name" value="adh_short"/>
    <property type="match status" value="1"/>
</dbReference>
<dbReference type="GO" id="GO:0016020">
    <property type="term" value="C:membrane"/>
    <property type="evidence" value="ECO:0007669"/>
    <property type="project" value="TreeGrafter"/>
</dbReference>
<dbReference type="InterPro" id="IPR020904">
    <property type="entry name" value="Sc_DH/Rdtase_CS"/>
</dbReference>
<comment type="similarity">
    <text evidence="1 3">Belongs to the short-chain dehydrogenases/reductases (SDR) family.</text>
</comment>
<proteinExistence type="inferred from homology"/>
<dbReference type="CDD" id="cd05233">
    <property type="entry name" value="SDR_c"/>
    <property type="match status" value="1"/>
</dbReference>
<sequence>MTATPIAPARAPRPGLPSPRTATTAWSVVTGASSGIGAEFARELGRRGHHVLMAGRSRDGLGEVAADVAASETVAGDLTDPADLAALERSLAGRDVELLVANAGSGGLGVLSDLDVPTIDDTIAVNLTAVIRLCRAVLPGMLERGRGAIVLVSSSAAAQPAPGNPVYSATKAAVENFARSLRADVRSRGISVTCVRPGYIRTAFHARHNEDLRHVPERLWGTPHDVVEATLRAQRAGRAFVTVPAPRLASRLYAATAPLRRR</sequence>
<dbReference type="GO" id="GO:0016491">
    <property type="term" value="F:oxidoreductase activity"/>
    <property type="evidence" value="ECO:0007669"/>
    <property type="project" value="UniProtKB-KW"/>
</dbReference>
<dbReference type="InterPro" id="IPR002347">
    <property type="entry name" value="SDR_fam"/>
</dbReference>
<dbReference type="SMART" id="SM00822">
    <property type="entry name" value="PKS_KR"/>
    <property type="match status" value="1"/>
</dbReference>
<feature type="region of interest" description="Disordered" evidence="4">
    <location>
        <begin position="1"/>
        <end position="21"/>
    </location>
</feature>
<evidence type="ECO:0000256" key="1">
    <source>
        <dbReference type="ARBA" id="ARBA00006484"/>
    </source>
</evidence>
<dbReference type="PROSITE" id="PS00061">
    <property type="entry name" value="ADH_SHORT"/>
    <property type="match status" value="1"/>
</dbReference>
<dbReference type="Gene3D" id="3.40.50.720">
    <property type="entry name" value="NAD(P)-binding Rossmann-like Domain"/>
    <property type="match status" value="1"/>
</dbReference>
<dbReference type="InterPro" id="IPR057326">
    <property type="entry name" value="KR_dom"/>
</dbReference>
<evidence type="ECO:0000313" key="6">
    <source>
        <dbReference type="EMBL" id="TCK27555.1"/>
    </source>
</evidence>
<gene>
    <name evidence="6" type="ORF">EV378_3427</name>
</gene>
<dbReference type="AlphaFoldDB" id="A0A4R1I1U6"/>
<dbReference type="Proteomes" id="UP000295560">
    <property type="component" value="Unassembled WGS sequence"/>
</dbReference>
<reference evidence="6 7" key="1">
    <citation type="submission" date="2019-03" db="EMBL/GenBank/DDBJ databases">
        <title>Sequencing the genomes of 1000 actinobacteria strains.</title>
        <authorList>
            <person name="Klenk H.-P."/>
        </authorList>
    </citation>
    <scope>NUCLEOTIDE SEQUENCE [LARGE SCALE GENOMIC DNA]</scope>
    <source>
        <strain evidence="6 7">DSM 44969</strain>
    </source>
</reference>
<evidence type="ECO:0000256" key="2">
    <source>
        <dbReference type="ARBA" id="ARBA00023002"/>
    </source>
</evidence>
<keyword evidence="7" id="KW-1185">Reference proteome</keyword>
<evidence type="ECO:0000259" key="5">
    <source>
        <dbReference type="SMART" id="SM00822"/>
    </source>
</evidence>
<dbReference type="PRINTS" id="PR00081">
    <property type="entry name" value="GDHRDH"/>
</dbReference>
<comment type="caution">
    <text evidence="6">The sequence shown here is derived from an EMBL/GenBank/DDBJ whole genome shotgun (WGS) entry which is preliminary data.</text>
</comment>
<dbReference type="InterPro" id="IPR036291">
    <property type="entry name" value="NAD(P)-bd_dom_sf"/>
</dbReference>
<keyword evidence="2" id="KW-0560">Oxidoreductase</keyword>
<dbReference type="PANTHER" id="PTHR44196:SF1">
    <property type="entry name" value="DEHYDROGENASE_REDUCTASE SDR FAMILY MEMBER 7B"/>
    <property type="match status" value="1"/>
</dbReference>
<dbReference type="PRINTS" id="PR00080">
    <property type="entry name" value="SDRFAMILY"/>
</dbReference>
<evidence type="ECO:0000256" key="3">
    <source>
        <dbReference type="RuleBase" id="RU000363"/>
    </source>
</evidence>
<dbReference type="PANTHER" id="PTHR44196">
    <property type="entry name" value="DEHYDROGENASE/REDUCTASE SDR FAMILY MEMBER 7B"/>
    <property type="match status" value="1"/>
</dbReference>
<dbReference type="EMBL" id="SMFZ01000001">
    <property type="protein sequence ID" value="TCK27555.1"/>
    <property type="molecule type" value="Genomic_DNA"/>
</dbReference>
<name>A0A4R1I1U6_PSEEN</name>
<organism evidence="6 7">
    <name type="scientific">Pseudonocardia endophytica</name>
    <dbReference type="NCBI Taxonomy" id="401976"/>
    <lineage>
        <taxon>Bacteria</taxon>
        <taxon>Bacillati</taxon>
        <taxon>Actinomycetota</taxon>
        <taxon>Actinomycetes</taxon>
        <taxon>Pseudonocardiales</taxon>
        <taxon>Pseudonocardiaceae</taxon>
        <taxon>Pseudonocardia</taxon>
    </lineage>
</organism>
<dbReference type="OrthoDB" id="9810734at2"/>
<dbReference type="PIRSF" id="PIRSF000126">
    <property type="entry name" value="11-beta-HSD1"/>
    <property type="match status" value="1"/>
</dbReference>
<accession>A0A4R1I1U6</accession>